<evidence type="ECO:0000313" key="3">
    <source>
        <dbReference type="Proteomes" id="UP000002033"/>
    </source>
</evidence>
<dbReference type="EMBL" id="CP002083">
    <property type="protein sequence ID" value="ADJ22911.1"/>
    <property type="molecule type" value="Genomic_DNA"/>
</dbReference>
<feature type="compositionally biased region" description="Basic and acidic residues" evidence="1">
    <location>
        <begin position="101"/>
        <end position="115"/>
    </location>
</feature>
<accession>D8JVM2</accession>
<name>D8JVM2_HYPDA</name>
<proteinExistence type="predicted"/>
<keyword evidence="3" id="KW-1185">Reference proteome</keyword>
<reference evidence="3" key="1">
    <citation type="journal article" date="2011" name="J. Bacteriol.">
        <title>Genome sequences of eight morphologically diverse alphaproteobacteria.</title>
        <authorList>
            <consortium name="US DOE Joint Genome Institute"/>
            <person name="Brown P.J."/>
            <person name="Kysela D.T."/>
            <person name="Buechlein A."/>
            <person name="Hemmerich C."/>
            <person name="Brun Y.V."/>
        </authorList>
    </citation>
    <scope>NUCLEOTIDE SEQUENCE [LARGE SCALE GENOMIC DNA]</scope>
    <source>
        <strain evidence="3">ATCC 51888 / DSM 1869 / NCIB 11706 / TK 0415</strain>
    </source>
</reference>
<dbReference type="AlphaFoldDB" id="D8JVM2"/>
<dbReference type="Pfam" id="PF17264">
    <property type="entry name" value="DUF5330"/>
    <property type="match status" value="1"/>
</dbReference>
<feature type="region of interest" description="Disordered" evidence="1">
    <location>
        <begin position="101"/>
        <end position="125"/>
    </location>
</feature>
<dbReference type="STRING" id="582899.Hden_1097"/>
<dbReference type="KEGG" id="hdn:Hden_1097"/>
<dbReference type="InterPro" id="IPR035220">
    <property type="entry name" value="DUF5330"/>
</dbReference>
<dbReference type="RefSeq" id="WP_013215126.1">
    <property type="nucleotide sequence ID" value="NC_014313.1"/>
</dbReference>
<sequence length="125" mass="13676">MGLLRTAIIVAIGVAVLPSDHEQQQRLYERAGATAQWVVTFCDRNAGTCAKGSEYWSVFVAKAQFGAKLAYDMMRDRQGGASETAAADHDDRPYKPAVLEREMGTLTPLDKEPAWRGKKSSKGSI</sequence>
<protein>
    <submittedName>
        <fullName evidence="2">Uncharacterized protein</fullName>
    </submittedName>
</protein>
<dbReference type="OrthoDB" id="7923950at2"/>
<evidence type="ECO:0000313" key="2">
    <source>
        <dbReference type="EMBL" id="ADJ22911.1"/>
    </source>
</evidence>
<gene>
    <name evidence="2" type="ordered locus">Hden_1097</name>
</gene>
<evidence type="ECO:0000256" key="1">
    <source>
        <dbReference type="SAM" id="MobiDB-lite"/>
    </source>
</evidence>
<organism evidence="2 3">
    <name type="scientific">Hyphomicrobium denitrificans (strain ATCC 51888 / DSM 1869 / NCIMB 11706 / TK 0415)</name>
    <dbReference type="NCBI Taxonomy" id="582899"/>
    <lineage>
        <taxon>Bacteria</taxon>
        <taxon>Pseudomonadati</taxon>
        <taxon>Pseudomonadota</taxon>
        <taxon>Alphaproteobacteria</taxon>
        <taxon>Hyphomicrobiales</taxon>
        <taxon>Hyphomicrobiaceae</taxon>
        <taxon>Hyphomicrobium</taxon>
    </lineage>
</organism>
<dbReference type="HOGENOM" id="CLU_1989584_0_0_5"/>
<dbReference type="Proteomes" id="UP000002033">
    <property type="component" value="Chromosome"/>
</dbReference>
<feature type="compositionally biased region" description="Basic residues" evidence="1">
    <location>
        <begin position="116"/>
        <end position="125"/>
    </location>
</feature>